<evidence type="ECO:0000256" key="1">
    <source>
        <dbReference type="ARBA" id="ARBA00023172"/>
    </source>
</evidence>
<evidence type="ECO:0000313" key="3">
    <source>
        <dbReference type="Proteomes" id="UP000575469"/>
    </source>
</evidence>
<evidence type="ECO:0000313" key="2">
    <source>
        <dbReference type="EMBL" id="NMV37021.1"/>
    </source>
</evidence>
<dbReference type="EMBL" id="JABBZM010000003">
    <property type="protein sequence ID" value="NMV37021.1"/>
    <property type="molecule type" value="Genomic_DNA"/>
</dbReference>
<dbReference type="Proteomes" id="UP000575469">
    <property type="component" value="Unassembled WGS sequence"/>
</dbReference>
<dbReference type="GO" id="GO:0003677">
    <property type="term" value="F:DNA binding"/>
    <property type="evidence" value="ECO:0007669"/>
    <property type="project" value="InterPro"/>
</dbReference>
<protein>
    <submittedName>
        <fullName evidence="2">Site-specific integrase</fullName>
    </submittedName>
</protein>
<keyword evidence="1" id="KW-0233">DNA recombination</keyword>
<dbReference type="Gene3D" id="1.10.443.10">
    <property type="entry name" value="Intergrase catalytic core"/>
    <property type="match status" value="1"/>
</dbReference>
<name>A0A848NPP2_9RALS</name>
<reference evidence="2 3" key="1">
    <citation type="submission" date="2020-04" db="EMBL/GenBank/DDBJ databases">
        <title>Ralstonia insidiosa genome sequencing and assembly.</title>
        <authorList>
            <person name="Martins R.C.R."/>
            <person name="Perdigao-Neto L.V."/>
            <person name="Levin A.S.S."/>
            <person name="Costa S.F."/>
        </authorList>
    </citation>
    <scope>NUCLEOTIDE SEQUENCE [LARGE SCALE GENOMIC DNA]</scope>
    <source>
        <strain evidence="2 3">5047</strain>
    </source>
</reference>
<dbReference type="GO" id="GO:0006310">
    <property type="term" value="P:DNA recombination"/>
    <property type="evidence" value="ECO:0007669"/>
    <property type="project" value="UniProtKB-KW"/>
</dbReference>
<comment type="caution">
    <text evidence="2">The sequence shown here is derived from an EMBL/GenBank/DDBJ whole genome shotgun (WGS) entry which is preliminary data.</text>
</comment>
<proteinExistence type="predicted"/>
<dbReference type="RefSeq" id="WP_169339289.1">
    <property type="nucleotide sequence ID" value="NZ_JABBZM010000003.1"/>
</dbReference>
<organism evidence="2 3">
    <name type="scientific">Ralstonia insidiosa</name>
    <dbReference type="NCBI Taxonomy" id="190721"/>
    <lineage>
        <taxon>Bacteria</taxon>
        <taxon>Pseudomonadati</taxon>
        <taxon>Pseudomonadota</taxon>
        <taxon>Betaproteobacteria</taxon>
        <taxon>Burkholderiales</taxon>
        <taxon>Burkholderiaceae</taxon>
        <taxon>Ralstonia</taxon>
    </lineage>
</organism>
<dbReference type="GO" id="GO:0015074">
    <property type="term" value="P:DNA integration"/>
    <property type="evidence" value="ECO:0007669"/>
    <property type="project" value="InterPro"/>
</dbReference>
<accession>A0A848NPP2</accession>
<dbReference type="SUPFAM" id="SSF56349">
    <property type="entry name" value="DNA breaking-rejoining enzymes"/>
    <property type="match status" value="1"/>
</dbReference>
<dbReference type="InterPro" id="IPR011010">
    <property type="entry name" value="DNA_brk_join_enz"/>
</dbReference>
<dbReference type="InterPro" id="IPR013762">
    <property type="entry name" value="Integrase-like_cat_sf"/>
</dbReference>
<gene>
    <name evidence="2" type="ORF">HGR00_03770</name>
</gene>
<dbReference type="AlphaFoldDB" id="A0A848NPP2"/>
<sequence length="236" mass="26212">MGKAKKSALKLLPPTWREDMFSRASQPDWRQSRPQLPSALALLWVIGCRPAEIERGVRISYCNGALLIAVSGAKCNEEKGKERGIRTRAYKFEIGPASDTHPALLTLCEYAEQNARDGEALVTHKADYLYNSVTALGKAVFPKLRTRVSPYCFRHQIASDLKADPDVPLEDAAMFMGHLSDYSIGRYGRAAHGKRGTGRVKPLAVRASQPVKHSPKVDKLARFKIASASRRKLNLR</sequence>